<keyword evidence="11" id="KW-1185">Reference proteome</keyword>
<evidence type="ECO:0000256" key="5">
    <source>
        <dbReference type="ARBA" id="ARBA00022833"/>
    </source>
</evidence>
<feature type="compositionally biased region" description="Polar residues" evidence="8">
    <location>
        <begin position="1178"/>
        <end position="1200"/>
    </location>
</feature>
<feature type="non-terminal residue" evidence="10">
    <location>
        <position position="1200"/>
    </location>
</feature>
<dbReference type="SUPFAM" id="SSF57667">
    <property type="entry name" value="beta-beta-alpha zinc fingers"/>
    <property type="match status" value="1"/>
</dbReference>
<feature type="region of interest" description="Disordered" evidence="8">
    <location>
        <begin position="1166"/>
        <end position="1200"/>
    </location>
</feature>
<dbReference type="SMART" id="SM00355">
    <property type="entry name" value="ZnF_C2H2"/>
    <property type="match status" value="11"/>
</dbReference>
<evidence type="ECO:0000259" key="9">
    <source>
        <dbReference type="PROSITE" id="PS50157"/>
    </source>
</evidence>
<sequence>PLSPRSRGALPSGGRIPVDFRGAIVPQPRINRVLANIADGKHRFSGSCPFCKEGKTGEWNGIKEHVQWCRRLRQHPLLMRTSYCPYCLKRCADHYALSSHIQHHHISLIRFLKRECNGHRLIDEVGVHTSAMRKETFPFVCSKCNVCWPTASAIAAHFVRMEKRDQACGGTVVVHINSSRETSKGEDSITHRYDFALPIVCSYCPEVFTEAYTLSNHMSDKHKQTMRKLEKRLSPHIKAFPKKKLFYEPFLCSMCHCTFKSMSQWAEHIHASVHSGQVCYGDVRVVKYFKEECIFKSNVVATLKSNADDDPNQIDESAPPENQTRKLTFDGTYSKEIKAEYMGMTIEAFESELQKEIKYEPIDNDESMITEHWINKPNETPICSLEHDYISPYLRARMDGEKEHIDQLRAPCVHPMTAVVKEEPTDDYCNSQQEGAASAAPAAGQAVVKEEPLDESMEEPQQPIGTDKGVVKGEPKDECKKEEDEYDCDECRMSFPNERTFIVHMRSHGYELADPYEAKRIDAGENIAGPSPKKPKTEEATSCASLLPSGTSGRRYPELPGNEDEEDYYVCPSCNSISLTAAECSTHLRRCYVHLNSINRYECSVCKKRRFETMEKLAEHENDCRYVKAVEAREKSFQAPTHCPFCYKRTTNAFVLSSHLSSEHSDIIKRLRFHHLTASEFLPFRCSACHVGFEDARLLLDHFRLREEFGKGCSGCLVVHDYQLSLRALEQLKRALPIVSIPDIPELDDMDYDIYADIYKDEYCPCDSPAPLRMDSTLLRRCLQCTEIWPIVQMKWHIKMDHPQFYFANASFKCKKCKQFHFFCPAHYADHYENCIVDNWDEPANDKLLPVITRTFASEKPSMERGVDIGGVGKYSSGPLKAIPENIGNEMRPCRFCKQYFSPEGLLLHQKNEHSLEHFTDAPYHCGRCDDVGFYSHQEFKHHGTRCTGETPVHLHNNLYAITSKEVEMRTGTKRVEIPSYHAIISAERRAHGTFASFNRAHNCPICNHWCTSLLTMTEHLKDAHSRHLETIQPFLCGGCGILFADAEDLKKHLRNQEILGNAQCFDTATTNAKNYPKDIVVPIMNTTRFVKAPPLICPRTSGTRPLQGTSPVVSNWRKELGLDVRPQQKQKGLLRMTSSWSLSRQQAAFKRHPQTLLPIRPMSQLSKSPLSAERHQLPQQLQKQLASRYRPQNLSYYKQ</sequence>
<feature type="region of interest" description="Disordered" evidence="8">
    <location>
        <begin position="453"/>
        <end position="477"/>
    </location>
</feature>
<dbReference type="Pfam" id="PF00096">
    <property type="entry name" value="zf-C2H2"/>
    <property type="match status" value="1"/>
</dbReference>
<evidence type="ECO:0000313" key="11">
    <source>
        <dbReference type="Proteomes" id="UP001432322"/>
    </source>
</evidence>
<feature type="non-terminal residue" evidence="10">
    <location>
        <position position="1"/>
    </location>
</feature>
<organism evidence="10 11">
    <name type="scientific">Pristionchus fissidentatus</name>
    <dbReference type="NCBI Taxonomy" id="1538716"/>
    <lineage>
        <taxon>Eukaryota</taxon>
        <taxon>Metazoa</taxon>
        <taxon>Ecdysozoa</taxon>
        <taxon>Nematoda</taxon>
        <taxon>Chromadorea</taxon>
        <taxon>Rhabditida</taxon>
        <taxon>Rhabditina</taxon>
        <taxon>Diplogasteromorpha</taxon>
        <taxon>Diplogasteroidea</taxon>
        <taxon>Neodiplogasteridae</taxon>
        <taxon>Pristionchus</taxon>
    </lineage>
</organism>
<evidence type="ECO:0000256" key="2">
    <source>
        <dbReference type="ARBA" id="ARBA00022723"/>
    </source>
</evidence>
<evidence type="ECO:0000256" key="4">
    <source>
        <dbReference type="ARBA" id="ARBA00022771"/>
    </source>
</evidence>
<dbReference type="GO" id="GO:0005634">
    <property type="term" value="C:nucleus"/>
    <property type="evidence" value="ECO:0007669"/>
    <property type="project" value="UniProtKB-SubCell"/>
</dbReference>
<keyword evidence="4 7" id="KW-0863">Zinc-finger</keyword>
<comment type="subcellular location">
    <subcellularLocation>
        <location evidence="1">Nucleus</location>
    </subcellularLocation>
</comment>
<feature type="domain" description="C2H2-type" evidence="9">
    <location>
        <begin position="486"/>
        <end position="513"/>
    </location>
</feature>
<dbReference type="Proteomes" id="UP001432322">
    <property type="component" value="Unassembled WGS sequence"/>
</dbReference>
<dbReference type="PANTHER" id="PTHR24406">
    <property type="entry name" value="TRANSCRIPTIONAL REPRESSOR CTCFL-RELATED"/>
    <property type="match status" value="1"/>
</dbReference>
<name>A0AAV5V728_9BILA</name>
<evidence type="ECO:0000313" key="10">
    <source>
        <dbReference type="EMBL" id="GMT13665.1"/>
    </source>
</evidence>
<feature type="domain" description="C2H2-type" evidence="9">
    <location>
        <begin position="250"/>
        <end position="277"/>
    </location>
</feature>
<feature type="compositionally biased region" description="Polar residues" evidence="8">
    <location>
        <begin position="540"/>
        <end position="552"/>
    </location>
</feature>
<feature type="region of interest" description="Disordered" evidence="8">
    <location>
        <begin position="524"/>
        <end position="556"/>
    </location>
</feature>
<evidence type="ECO:0000256" key="6">
    <source>
        <dbReference type="ARBA" id="ARBA00023242"/>
    </source>
</evidence>
<dbReference type="PROSITE" id="PS00028">
    <property type="entry name" value="ZINC_FINGER_C2H2_1"/>
    <property type="match status" value="3"/>
</dbReference>
<keyword evidence="5" id="KW-0862">Zinc</keyword>
<gene>
    <name evidence="10" type="ORF">PFISCL1PPCAC_4962</name>
</gene>
<proteinExistence type="predicted"/>
<evidence type="ECO:0000256" key="1">
    <source>
        <dbReference type="ARBA" id="ARBA00004123"/>
    </source>
</evidence>
<dbReference type="InterPro" id="IPR050888">
    <property type="entry name" value="ZnF_C2H2-type_TF"/>
</dbReference>
<keyword evidence="3" id="KW-0677">Repeat</keyword>
<dbReference type="PROSITE" id="PS50157">
    <property type="entry name" value="ZINC_FINGER_C2H2_2"/>
    <property type="match status" value="2"/>
</dbReference>
<protein>
    <recommendedName>
        <fullName evidence="9">C2H2-type domain-containing protein</fullName>
    </recommendedName>
</protein>
<keyword evidence="6" id="KW-0539">Nucleus</keyword>
<dbReference type="EMBL" id="BTSY01000002">
    <property type="protein sequence ID" value="GMT13665.1"/>
    <property type="molecule type" value="Genomic_DNA"/>
</dbReference>
<comment type="caution">
    <text evidence="10">The sequence shown here is derived from an EMBL/GenBank/DDBJ whole genome shotgun (WGS) entry which is preliminary data.</text>
</comment>
<evidence type="ECO:0000256" key="8">
    <source>
        <dbReference type="SAM" id="MobiDB-lite"/>
    </source>
</evidence>
<dbReference type="AlphaFoldDB" id="A0AAV5V728"/>
<accession>A0AAV5V728</accession>
<reference evidence="10" key="1">
    <citation type="submission" date="2023-10" db="EMBL/GenBank/DDBJ databases">
        <title>Genome assembly of Pristionchus species.</title>
        <authorList>
            <person name="Yoshida K."/>
            <person name="Sommer R.J."/>
        </authorList>
    </citation>
    <scope>NUCLEOTIDE SEQUENCE</scope>
    <source>
        <strain evidence="10">RS5133</strain>
    </source>
</reference>
<dbReference type="InterPro" id="IPR036236">
    <property type="entry name" value="Znf_C2H2_sf"/>
</dbReference>
<dbReference type="Gene3D" id="3.30.160.60">
    <property type="entry name" value="Classic Zinc Finger"/>
    <property type="match status" value="2"/>
</dbReference>
<dbReference type="GO" id="GO:0008270">
    <property type="term" value="F:zinc ion binding"/>
    <property type="evidence" value="ECO:0007669"/>
    <property type="project" value="UniProtKB-KW"/>
</dbReference>
<evidence type="ECO:0000256" key="3">
    <source>
        <dbReference type="ARBA" id="ARBA00022737"/>
    </source>
</evidence>
<keyword evidence="2" id="KW-0479">Metal-binding</keyword>
<evidence type="ECO:0000256" key="7">
    <source>
        <dbReference type="PROSITE-ProRule" id="PRU00042"/>
    </source>
</evidence>
<dbReference type="InterPro" id="IPR013087">
    <property type="entry name" value="Znf_C2H2_type"/>
</dbReference>